<dbReference type="Proteomes" id="UP000887563">
    <property type="component" value="Unplaced"/>
</dbReference>
<protein>
    <submittedName>
        <fullName evidence="2">Uncharacterized protein</fullName>
    </submittedName>
</protein>
<evidence type="ECO:0000313" key="1">
    <source>
        <dbReference type="Proteomes" id="UP000887563"/>
    </source>
</evidence>
<reference evidence="2" key="1">
    <citation type="submission" date="2022-11" db="UniProtKB">
        <authorList>
            <consortium name="WormBaseParasite"/>
        </authorList>
    </citation>
    <scope>IDENTIFICATION</scope>
</reference>
<proteinExistence type="predicted"/>
<organism evidence="1 2">
    <name type="scientific">Meloidogyne incognita</name>
    <name type="common">Southern root-knot nematode worm</name>
    <name type="synonym">Oxyuris incognita</name>
    <dbReference type="NCBI Taxonomy" id="6306"/>
    <lineage>
        <taxon>Eukaryota</taxon>
        <taxon>Metazoa</taxon>
        <taxon>Ecdysozoa</taxon>
        <taxon>Nematoda</taxon>
        <taxon>Chromadorea</taxon>
        <taxon>Rhabditida</taxon>
        <taxon>Tylenchina</taxon>
        <taxon>Tylenchomorpha</taxon>
        <taxon>Tylenchoidea</taxon>
        <taxon>Meloidogynidae</taxon>
        <taxon>Meloidogyninae</taxon>
        <taxon>Meloidogyne</taxon>
        <taxon>Meloidogyne incognita group</taxon>
    </lineage>
</organism>
<dbReference type="WBParaSite" id="Minc3s00308g09876">
    <property type="protein sequence ID" value="Minc3s00308g09876"/>
    <property type="gene ID" value="Minc3s00308g09876"/>
</dbReference>
<keyword evidence="1" id="KW-1185">Reference proteome</keyword>
<evidence type="ECO:0000313" key="2">
    <source>
        <dbReference type="WBParaSite" id="Minc3s00308g09876"/>
    </source>
</evidence>
<accession>A0A914L7P9</accession>
<dbReference type="AlphaFoldDB" id="A0A914L7P9"/>
<sequence length="197" mass="22873">MFFGKRREFCDTRLAGSLSLLIREESFATRASQGVYPYWQEKRVLRHAPRRESILIGKRREFCDTRLAGSLSLLAREESFATRASQGVYPYWQEKRVLRHAPRRESILIGKRREFCDTRLAGSLSLLAREESFATRASEGVYPYWQEKRVLRHAPRRESILIGKRREFCDTRLAGSLSLLAREESFATRASQGVNGR</sequence>
<name>A0A914L7P9_MELIC</name>